<dbReference type="EMBL" id="JABBWG010000047">
    <property type="protein sequence ID" value="KAG1806212.1"/>
    <property type="molecule type" value="Genomic_DNA"/>
</dbReference>
<dbReference type="RefSeq" id="XP_041187721.1">
    <property type="nucleotide sequence ID" value="XM_041333471.1"/>
</dbReference>
<dbReference type="AlphaFoldDB" id="A0A9P7DYE8"/>
<evidence type="ECO:0000313" key="1">
    <source>
        <dbReference type="EMBL" id="KAG1806212.1"/>
    </source>
</evidence>
<gene>
    <name evidence="1" type="ORF">BJ212DRAFT_1303726</name>
</gene>
<proteinExistence type="predicted"/>
<organism evidence="1 2">
    <name type="scientific">Suillus subaureus</name>
    <dbReference type="NCBI Taxonomy" id="48587"/>
    <lineage>
        <taxon>Eukaryota</taxon>
        <taxon>Fungi</taxon>
        <taxon>Dikarya</taxon>
        <taxon>Basidiomycota</taxon>
        <taxon>Agaricomycotina</taxon>
        <taxon>Agaricomycetes</taxon>
        <taxon>Agaricomycetidae</taxon>
        <taxon>Boletales</taxon>
        <taxon>Suillineae</taxon>
        <taxon>Suillaceae</taxon>
        <taxon>Suillus</taxon>
    </lineage>
</organism>
<dbReference type="Proteomes" id="UP000807769">
    <property type="component" value="Unassembled WGS sequence"/>
</dbReference>
<keyword evidence="2" id="KW-1185">Reference proteome</keyword>
<dbReference type="GeneID" id="64627488"/>
<protein>
    <submittedName>
        <fullName evidence="1">Uncharacterized protein</fullName>
    </submittedName>
</protein>
<evidence type="ECO:0000313" key="2">
    <source>
        <dbReference type="Proteomes" id="UP000807769"/>
    </source>
</evidence>
<sequence length="245" mass="27424">MDTSRVLDMMLRNTHQTGGEKSERYTACAICACPEIYKQVDLMRTWFMYLLWPFDMTCAKMHSTFGQAIDIGKRCIHLLFTQTFAQLVVNSVNAQNILLTHFLPATSRCYPLYLSIRLATLPIAFAFDYANIRGDVQKMGMYACAIKQSFIDIAEIEELETIDVAHFPGTGPFQADEITILSTFVGAGSPIPKDIKKDGGGHFSEFNIPGQMLRSSKLESWLAHPGLHIFVTHVFKIGKNTCASP</sequence>
<name>A0A9P7DYE8_9AGAM</name>
<accession>A0A9P7DYE8</accession>
<comment type="caution">
    <text evidence="1">The sequence shown here is derived from an EMBL/GenBank/DDBJ whole genome shotgun (WGS) entry which is preliminary data.</text>
</comment>
<reference evidence="1" key="1">
    <citation type="journal article" date="2020" name="New Phytol.">
        <title>Comparative genomics reveals dynamic genome evolution in host specialist ectomycorrhizal fungi.</title>
        <authorList>
            <person name="Lofgren L.A."/>
            <person name="Nguyen N.H."/>
            <person name="Vilgalys R."/>
            <person name="Ruytinx J."/>
            <person name="Liao H.L."/>
            <person name="Branco S."/>
            <person name="Kuo A."/>
            <person name="LaButti K."/>
            <person name="Lipzen A."/>
            <person name="Andreopoulos W."/>
            <person name="Pangilinan J."/>
            <person name="Riley R."/>
            <person name="Hundley H."/>
            <person name="Na H."/>
            <person name="Barry K."/>
            <person name="Grigoriev I.V."/>
            <person name="Stajich J.E."/>
            <person name="Kennedy P.G."/>
        </authorList>
    </citation>
    <scope>NUCLEOTIDE SEQUENCE</scope>
    <source>
        <strain evidence="1">MN1</strain>
    </source>
</reference>
<dbReference type="OrthoDB" id="527344at2759"/>